<sequence>PFVKGDATKFSETGYVGGDVEDLVRELVHQADDDIEIAQFGIIYIDEIDKIASSGEIVGPDVSRTGVQRALLKPMEETEVDLKTPFDPIAQLEAIEHYRRTGKKERRIINTRHILFIMSGAFNNLEEIIKQRLHQQGMGFGAKITTKKEIHSYLPYVKPEDLIKYGFESEFIGRLPVIAVFEDLNTEDLYQILKNPNSVVINAKKQDFRAYGIDLVFEDDALHILAKKASEEGTGARGLVSVLEKTLLPFEKTLPSTDIKRLVVTKELVLNPKETLKKILEGSIDLVSEKRFEKALKEEKKYLREVVINKGKALAKQYDLHLTPKRIELIVNAYDKFDYDLTYGFQEMARWIKEVTTFFETFYEETGLKCHLSEEAIDELLSHVIIQEKDIVNICREIAQNLEFGLKLVKEKTGQSIFELTAQSLKDPEGYIRQLIRRSYEGYS</sequence>
<dbReference type="GO" id="GO:0016887">
    <property type="term" value="F:ATP hydrolysis activity"/>
    <property type="evidence" value="ECO:0007669"/>
    <property type="project" value="InterPro"/>
</dbReference>
<dbReference type="InterPro" id="IPR019489">
    <property type="entry name" value="Clp_ATPase_C"/>
</dbReference>
<dbReference type="GO" id="GO:0051603">
    <property type="term" value="P:proteolysis involved in protein catabolic process"/>
    <property type="evidence" value="ECO:0007669"/>
    <property type="project" value="TreeGrafter"/>
</dbReference>
<dbReference type="InterPro" id="IPR027417">
    <property type="entry name" value="P-loop_NTPase"/>
</dbReference>
<dbReference type="SMART" id="SM01086">
    <property type="entry name" value="ClpB_D2-small"/>
    <property type="match status" value="1"/>
</dbReference>
<evidence type="ECO:0000259" key="3">
    <source>
        <dbReference type="SMART" id="SM01086"/>
    </source>
</evidence>
<dbReference type="GO" id="GO:0005524">
    <property type="term" value="F:ATP binding"/>
    <property type="evidence" value="ECO:0007669"/>
    <property type="project" value="UniProtKB-KW"/>
</dbReference>
<dbReference type="Gene3D" id="3.40.50.300">
    <property type="entry name" value="P-loop containing nucleotide triphosphate hydrolases"/>
    <property type="match status" value="1"/>
</dbReference>
<dbReference type="PANTHER" id="PTHR48102:SF7">
    <property type="entry name" value="ATP-DEPENDENT CLP PROTEASE ATP-BINDING SUBUNIT CLPX-LIKE, MITOCHONDRIAL"/>
    <property type="match status" value="1"/>
</dbReference>
<proteinExistence type="predicted"/>
<dbReference type="Pfam" id="PF07724">
    <property type="entry name" value="AAA_2"/>
    <property type="match status" value="1"/>
</dbReference>
<keyword evidence="2" id="KW-0067">ATP-binding</keyword>
<feature type="domain" description="Clp ATPase C-terminal" evidence="3">
    <location>
        <begin position="184"/>
        <end position="270"/>
    </location>
</feature>
<dbReference type="PANTHER" id="PTHR48102">
    <property type="entry name" value="ATP-DEPENDENT CLP PROTEASE ATP-BINDING SUBUNIT CLPX-LIKE, MITOCHONDRIAL-RELATED"/>
    <property type="match status" value="1"/>
</dbReference>
<accession>A0A7C0Y559</accession>
<keyword evidence="1" id="KW-0547">Nucleotide-binding</keyword>
<dbReference type="Proteomes" id="UP000886289">
    <property type="component" value="Unassembled WGS sequence"/>
</dbReference>
<evidence type="ECO:0000256" key="2">
    <source>
        <dbReference type="ARBA" id="ARBA00022840"/>
    </source>
</evidence>
<name>A0A7C0Y559_DESA2</name>
<dbReference type="SUPFAM" id="SSF52540">
    <property type="entry name" value="P-loop containing nucleoside triphosphate hydrolases"/>
    <property type="match status" value="1"/>
</dbReference>
<dbReference type="InterPro" id="IPR003959">
    <property type="entry name" value="ATPase_AAA_core"/>
</dbReference>
<reference evidence="4" key="1">
    <citation type="journal article" date="2020" name="mSystems">
        <title>Genome- and Community-Level Interaction Insights into Carbon Utilization and Element Cycling Functions of Hydrothermarchaeota in Hydrothermal Sediment.</title>
        <authorList>
            <person name="Zhou Z."/>
            <person name="Liu Y."/>
            <person name="Xu W."/>
            <person name="Pan J."/>
            <person name="Luo Z.H."/>
            <person name="Li M."/>
        </authorList>
    </citation>
    <scope>NUCLEOTIDE SEQUENCE [LARGE SCALE GENOMIC DNA]</scope>
    <source>
        <strain evidence="4">HyVt-233</strain>
    </source>
</reference>
<organism evidence="4">
    <name type="scientific">Desulfofervidus auxilii</name>
    <dbReference type="NCBI Taxonomy" id="1621989"/>
    <lineage>
        <taxon>Bacteria</taxon>
        <taxon>Pseudomonadati</taxon>
        <taxon>Thermodesulfobacteriota</taxon>
        <taxon>Candidatus Desulfofervidia</taxon>
        <taxon>Candidatus Desulfofervidales</taxon>
        <taxon>Candidatus Desulfofervidaceae</taxon>
        <taxon>Candidatus Desulfofervidus</taxon>
    </lineage>
</organism>
<dbReference type="Gene3D" id="1.10.8.60">
    <property type="match status" value="1"/>
</dbReference>
<dbReference type="Pfam" id="PF10431">
    <property type="entry name" value="ClpB_D2-small"/>
    <property type="match status" value="1"/>
</dbReference>
<gene>
    <name evidence="4" type="ORF">ENG63_07970</name>
</gene>
<comment type="caution">
    <text evidence="4">The sequence shown here is derived from an EMBL/GenBank/DDBJ whole genome shotgun (WGS) entry which is preliminary data.</text>
</comment>
<protein>
    <submittedName>
        <fullName evidence="4">AAA family ATPase</fullName>
    </submittedName>
</protein>
<evidence type="ECO:0000313" key="4">
    <source>
        <dbReference type="EMBL" id="HDD44777.1"/>
    </source>
</evidence>
<feature type="non-terminal residue" evidence="4">
    <location>
        <position position="1"/>
    </location>
</feature>
<dbReference type="AlphaFoldDB" id="A0A7C0Y559"/>
<dbReference type="EMBL" id="DRBS01000297">
    <property type="protein sequence ID" value="HDD44777.1"/>
    <property type="molecule type" value="Genomic_DNA"/>
</dbReference>
<dbReference type="InterPro" id="IPR050052">
    <property type="entry name" value="ATP-dep_Clp_protease_ClpX"/>
</dbReference>
<evidence type="ECO:0000256" key="1">
    <source>
        <dbReference type="ARBA" id="ARBA00022741"/>
    </source>
</evidence>